<dbReference type="PANTHER" id="PTHR42924">
    <property type="entry name" value="EXONUCLEASE"/>
    <property type="match status" value="1"/>
</dbReference>
<comment type="caution">
    <text evidence="2">The sequence shown here is derived from an EMBL/GenBank/DDBJ whole genome shotgun (WGS) entry which is preliminary data.</text>
</comment>
<dbReference type="EMBL" id="JAGIOL010000001">
    <property type="protein sequence ID" value="MBP2437772.1"/>
    <property type="molecule type" value="Genomic_DNA"/>
</dbReference>
<dbReference type="InterPro" id="IPR016195">
    <property type="entry name" value="Pol/histidinol_Pase-like"/>
</dbReference>
<dbReference type="InterPro" id="IPR003141">
    <property type="entry name" value="Pol/His_phosphatase_N"/>
</dbReference>
<dbReference type="Gene3D" id="1.10.150.650">
    <property type="match status" value="1"/>
</dbReference>
<dbReference type="Proteomes" id="UP001519362">
    <property type="component" value="Unassembled WGS sequence"/>
</dbReference>
<dbReference type="Gene3D" id="3.20.20.140">
    <property type="entry name" value="Metal-dependent hydrolases"/>
    <property type="match status" value="1"/>
</dbReference>
<dbReference type="SUPFAM" id="SSF89550">
    <property type="entry name" value="PHP domain-like"/>
    <property type="match status" value="1"/>
</dbReference>
<name>A0ABS4ZKF2_9MICO</name>
<feature type="domain" description="Polymerase/histidinol phosphatase N-terminal" evidence="1">
    <location>
        <begin position="16"/>
        <end position="81"/>
    </location>
</feature>
<organism evidence="2 3">
    <name type="scientific">Microbacterium amylolyticum</name>
    <dbReference type="NCBI Taxonomy" id="936337"/>
    <lineage>
        <taxon>Bacteria</taxon>
        <taxon>Bacillati</taxon>
        <taxon>Actinomycetota</taxon>
        <taxon>Actinomycetes</taxon>
        <taxon>Micrococcales</taxon>
        <taxon>Microbacteriaceae</taxon>
        <taxon>Microbacterium</taxon>
    </lineage>
</organism>
<sequence length="291" mass="31007">MSSLRSAGDDAPRQLADLHMHSDHSDGTEPPAEVMRAAYEAGVRTAALTDHDTITGWAAAARAARGRGMTFIPGAEISTRHGGGSVHVLAYLFDPEAARLAALMRRVREDRVVRAERFVARLARDLPITWDAVLEQRTGDATVGRPHIADALIAQGIVASREEAFARLLSPSGKYYVGHYAPSPREVVEAIVAAGGVAIIAHPAGRGMLSDAAVTHLIDAGLAGFELAHRENSAEGVAHLRRFVAKHDLIVTGASDYHGEGKPNRPGENTTSTEMVERILARATGTEVIRG</sequence>
<reference evidence="2 3" key="1">
    <citation type="submission" date="2021-03" db="EMBL/GenBank/DDBJ databases">
        <title>Sequencing the genomes of 1000 actinobacteria strains.</title>
        <authorList>
            <person name="Klenk H.-P."/>
        </authorList>
    </citation>
    <scope>NUCLEOTIDE SEQUENCE [LARGE SCALE GENOMIC DNA]</scope>
    <source>
        <strain evidence="2 3">DSM 24221</strain>
    </source>
</reference>
<dbReference type="CDD" id="cd07438">
    <property type="entry name" value="PHP_HisPPase_AMP"/>
    <property type="match status" value="1"/>
</dbReference>
<dbReference type="Pfam" id="PF02811">
    <property type="entry name" value="PHP"/>
    <property type="match status" value="1"/>
</dbReference>
<protein>
    <submittedName>
        <fullName evidence="2">Metal-dependent phosphoesterase TrpH</fullName>
    </submittedName>
</protein>
<evidence type="ECO:0000313" key="2">
    <source>
        <dbReference type="EMBL" id="MBP2437772.1"/>
    </source>
</evidence>
<proteinExistence type="predicted"/>
<keyword evidence="3" id="KW-1185">Reference proteome</keyword>
<gene>
    <name evidence="2" type="ORF">JOF34_002358</name>
</gene>
<dbReference type="InterPro" id="IPR052018">
    <property type="entry name" value="PHP_domain"/>
</dbReference>
<dbReference type="SMART" id="SM00481">
    <property type="entry name" value="POLIIIAc"/>
    <property type="match status" value="1"/>
</dbReference>
<evidence type="ECO:0000313" key="3">
    <source>
        <dbReference type="Proteomes" id="UP001519362"/>
    </source>
</evidence>
<dbReference type="InterPro" id="IPR004013">
    <property type="entry name" value="PHP_dom"/>
</dbReference>
<evidence type="ECO:0000259" key="1">
    <source>
        <dbReference type="SMART" id="SM00481"/>
    </source>
</evidence>
<accession>A0ABS4ZKF2</accession>
<dbReference type="PANTHER" id="PTHR42924:SF3">
    <property type="entry name" value="POLYMERASE_HISTIDINOL PHOSPHATASE N-TERMINAL DOMAIN-CONTAINING PROTEIN"/>
    <property type="match status" value="1"/>
</dbReference>